<gene>
    <name evidence="2" type="ORF">SAMN02745249_00085</name>
</gene>
<keyword evidence="1" id="KW-0472">Membrane</keyword>
<keyword evidence="1" id="KW-1133">Transmembrane helix</keyword>
<feature type="transmembrane region" description="Helical" evidence="1">
    <location>
        <begin position="12"/>
        <end position="31"/>
    </location>
</feature>
<feature type="transmembrane region" description="Helical" evidence="1">
    <location>
        <begin position="102"/>
        <end position="122"/>
    </location>
</feature>
<organism evidence="2 3">
    <name type="scientific">Atopostipes suicloacalis DSM 15692</name>
    <dbReference type="NCBI Taxonomy" id="1121025"/>
    <lineage>
        <taxon>Bacteria</taxon>
        <taxon>Bacillati</taxon>
        <taxon>Bacillota</taxon>
        <taxon>Bacilli</taxon>
        <taxon>Lactobacillales</taxon>
        <taxon>Carnobacteriaceae</taxon>
        <taxon>Atopostipes</taxon>
    </lineage>
</organism>
<dbReference type="STRING" id="1121025.SAMN02745249_00085"/>
<dbReference type="EMBL" id="FQUF01000002">
    <property type="protein sequence ID" value="SHE27964.1"/>
    <property type="molecule type" value="Genomic_DNA"/>
</dbReference>
<proteinExistence type="predicted"/>
<sequence length="152" mass="17526">MKKFKKQLLSLATGELAAVIVFIFVYCSFSLGKASFIVFSFLIFILLQGSLYWFYRYTLVVYQKKVHSIVIRLLRTLKILNLIALFGIVIAIPATQTDIKDLIVAVAIFLFGVIEYINYYWYRLSYGKTGFNIKILWNTGLKKSSINKLISK</sequence>
<dbReference type="Proteomes" id="UP000184128">
    <property type="component" value="Unassembled WGS sequence"/>
</dbReference>
<dbReference type="RefSeq" id="WP_073294524.1">
    <property type="nucleotide sequence ID" value="NZ_FQUF01000002.1"/>
</dbReference>
<keyword evidence="1" id="KW-0812">Transmembrane</keyword>
<feature type="transmembrane region" description="Helical" evidence="1">
    <location>
        <begin position="76"/>
        <end position="96"/>
    </location>
</feature>
<evidence type="ECO:0000256" key="1">
    <source>
        <dbReference type="SAM" id="Phobius"/>
    </source>
</evidence>
<reference evidence="2 3" key="1">
    <citation type="submission" date="2016-11" db="EMBL/GenBank/DDBJ databases">
        <authorList>
            <person name="Jaros S."/>
            <person name="Januszkiewicz K."/>
            <person name="Wedrychowicz H."/>
        </authorList>
    </citation>
    <scope>NUCLEOTIDE SEQUENCE [LARGE SCALE GENOMIC DNA]</scope>
    <source>
        <strain evidence="2 3">DSM 15692</strain>
    </source>
</reference>
<keyword evidence="3" id="KW-1185">Reference proteome</keyword>
<dbReference type="AlphaFoldDB" id="A0A1M4S6X3"/>
<dbReference type="OrthoDB" id="4826010at2"/>
<feature type="transmembrane region" description="Helical" evidence="1">
    <location>
        <begin position="37"/>
        <end position="55"/>
    </location>
</feature>
<name>A0A1M4S6X3_9LACT</name>
<evidence type="ECO:0000313" key="2">
    <source>
        <dbReference type="EMBL" id="SHE27964.1"/>
    </source>
</evidence>
<accession>A0A1M4S6X3</accession>
<protein>
    <submittedName>
        <fullName evidence="2">Uncharacterized protein</fullName>
    </submittedName>
</protein>
<evidence type="ECO:0000313" key="3">
    <source>
        <dbReference type="Proteomes" id="UP000184128"/>
    </source>
</evidence>